<gene>
    <name evidence="1" type="ORF">DXZ20_13905</name>
</gene>
<comment type="caution">
    <text evidence="1">The sequence shown here is derived from an EMBL/GenBank/DDBJ whole genome shotgun (WGS) entry which is preliminary data.</text>
</comment>
<name>A0A6M0RLW0_9CYAN</name>
<dbReference type="AlphaFoldDB" id="A0A6M0RLW0"/>
<organism evidence="1 2">
    <name type="scientific">Adonisia turfae CCMR0081</name>
    <dbReference type="NCBI Taxonomy" id="2292702"/>
    <lineage>
        <taxon>Bacteria</taxon>
        <taxon>Bacillati</taxon>
        <taxon>Cyanobacteriota</taxon>
        <taxon>Adonisia</taxon>
        <taxon>Adonisia turfae</taxon>
    </lineage>
</organism>
<dbReference type="Proteomes" id="UP000481033">
    <property type="component" value="Unassembled WGS sequence"/>
</dbReference>
<dbReference type="RefSeq" id="WP_163663529.1">
    <property type="nucleotide sequence ID" value="NZ_QXHD01000004.1"/>
</dbReference>
<protein>
    <submittedName>
        <fullName evidence="1">Uncharacterized protein</fullName>
    </submittedName>
</protein>
<evidence type="ECO:0000313" key="1">
    <source>
        <dbReference type="EMBL" id="NEZ56753.1"/>
    </source>
</evidence>
<evidence type="ECO:0000313" key="2">
    <source>
        <dbReference type="Proteomes" id="UP000481033"/>
    </source>
</evidence>
<keyword evidence="2" id="KW-1185">Reference proteome</keyword>
<sequence length="136" mass="16138">MRPISKRPQQIADSQYQALSTQHLFSQYMLQDQMRDQVFMASLSTFKAELQRIKKSASLRHASLDWYLDELNELRQQFDTYVSTLRRKGLIQFTLPMELALFATRSQWFINYQGPQIRRGWQQAAQGFQQMSNPEK</sequence>
<reference evidence="1 2" key="1">
    <citation type="journal article" date="2020" name="Microb. Ecol.">
        <title>Ecogenomics of the Marine Benthic Filamentous Cyanobacterium Adonisia.</title>
        <authorList>
            <person name="Walter J.M."/>
            <person name="Coutinho F.H."/>
            <person name="Leomil L."/>
            <person name="Hargreaves P.I."/>
            <person name="Campeao M.E."/>
            <person name="Vieira V.V."/>
            <person name="Silva B.S."/>
            <person name="Fistarol G.O."/>
            <person name="Salomon P.S."/>
            <person name="Sawabe T."/>
            <person name="Mino S."/>
            <person name="Hosokawa M."/>
            <person name="Miyashita H."/>
            <person name="Maruyama F."/>
            <person name="van Verk M.C."/>
            <person name="Dutilh B.E."/>
            <person name="Thompson C.C."/>
            <person name="Thompson F.L."/>
        </authorList>
    </citation>
    <scope>NUCLEOTIDE SEQUENCE [LARGE SCALE GENOMIC DNA]</scope>
    <source>
        <strain evidence="1 2">CCMR0081</strain>
    </source>
</reference>
<proteinExistence type="predicted"/>
<dbReference type="EMBL" id="QXHD01000004">
    <property type="protein sequence ID" value="NEZ56753.1"/>
    <property type="molecule type" value="Genomic_DNA"/>
</dbReference>
<accession>A0A6M0RLW0</accession>